<feature type="compositionally biased region" description="Basic and acidic residues" evidence="10">
    <location>
        <begin position="9"/>
        <end position="30"/>
    </location>
</feature>
<dbReference type="CDD" id="cd17874">
    <property type="entry name" value="FtsY"/>
    <property type="match status" value="1"/>
</dbReference>
<keyword evidence="4 9" id="KW-0378">Hydrolase</keyword>
<dbReference type="SMART" id="SM00963">
    <property type="entry name" value="SRP54_N"/>
    <property type="match status" value="1"/>
</dbReference>
<dbReference type="Pfam" id="PF00448">
    <property type="entry name" value="SRP54"/>
    <property type="match status" value="1"/>
</dbReference>
<sequence length="375" mass="39833">MRWFRRKKSDAADAVEKQGSEPFSAEKDSDPALAADPAFAGYVAAETHADPEFAHPSPVEPAPTTPPAPAGKPGWRERLRGSSFAKSLGGLFSRNPKLDDDLLDEIETALLTADVGVAATTQLLEGLRQRMKRREFADAKDLLRALRSELIAMLAPVAQPLVIDTNAKPFVLLTVGVNGVGKTTTIGKLARRYKDEGRSLMLAAGDTFRAAAVAQLQAWGDRNNVPVVAQGQNADAASVAFDALQAAKARGADVLIADTAGRLHTQQGLMAELGKIRRVIGKVDETAPHEVLMVIDGTTGQNALSQLRQFNAAVNVTGLVVTKLDGTAKGGVVFALAREFGIPIRFAGIGERPEDLRVFDAEAFVDALLPESLGA</sequence>
<organism evidence="12 13">
    <name type="scientific">Noviluteimonas lactosilytica</name>
    <dbReference type="NCBI Taxonomy" id="2888523"/>
    <lineage>
        <taxon>Bacteria</taxon>
        <taxon>Pseudomonadati</taxon>
        <taxon>Pseudomonadota</taxon>
        <taxon>Gammaproteobacteria</taxon>
        <taxon>Lysobacterales</taxon>
        <taxon>Lysobacteraceae</taxon>
        <taxon>Noviluteimonas</taxon>
    </lineage>
</organism>
<gene>
    <name evidence="9 12" type="primary">ftsY</name>
    <name evidence="12" type="ORF">LK996_15685</name>
</gene>
<evidence type="ECO:0000256" key="1">
    <source>
        <dbReference type="ARBA" id="ARBA00022475"/>
    </source>
</evidence>
<evidence type="ECO:0000256" key="4">
    <source>
        <dbReference type="ARBA" id="ARBA00022801"/>
    </source>
</evidence>
<dbReference type="InterPro" id="IPR042101">
    <property type="entry name" value="SRP54_N_sf"/>
</dbReference>
<dbReference type="PANTHER" id="PTHR43134:SF1">
    <property type="entry name" value="SIGNAL RECOGNITION PARTICLE RECEPTOR SUBUNIT ALPHA"/>
    <property type="match status" value="1"/>
</dbReference>
<dbReference type="SMART" id="SM00382">
    <property type="entry name" value="AAA"/>
    <property type="match status" value="1"/>
</dbReference>
<comment type="function">
    <text evidence="9">Involved in targeting and insertion of nascent membrane proteins into the cytoplasmic membrane. Acts as a receptor for the complex formed by the signal recognition particle (SRP) and the ribosome-nascent chain (RNC). Interaction with SRP-RNC leads to the transfer of the RNC complex to the Sec translocase for insertion into the membrane, the hydrolysis of GTP by both Ffh and FtsY, and the dissociation of the SRP-FtsY complex into the individual components.</text>
</comment>
<proteinExistence type="inferred from homology"/>
<dbReference type="EMBL" id="JAJGAK010000005">
    <property type="protein sequence ID" value="MCC8364512.1"/>
    <property type="molecule type" value="Genomic_DNA"/>
</dbReference>
<reference evidence="12" key="1">
    <citation type="submission" date="2021-10" db="EMBL/GenBank/DDBJ databases">
        <authorList>
            <person name="Lyu M."/>
            <person name="Wang X."/>
            <person name="Meng X."/>
            <person name="Xu K."/>
        </authorList>
    </citation>
    <scope>NUCLEOTIDE SEQUENCE</scope>
    <source>
        <strain evidence="12">A6</strain>
    </source>
</reference>
<dbReference type="InterPro" id="IPR027417">
    <property type="entry name" value="P-loop_NTPase"/>
</dbReference>
<dbReference type="InterPro" id="IPR004390">
    <property type="entry name" value="SR_rcpt_FtsY"/>
</dbReference>
<comment type="catalytic activity">
    <reaction evidence="8 9">
        <text>GTP + H2O = GDP + phosphate + H(+)</text>
        <dbReference type="Rhea" id="RHEA:19669"/>
        <dbReference type="ChEBI" id="CHEBI:15377"/>
        <dbReference type="ChEBI" id="CHEBI:15378"/>
        <dbReference type="ChEBI" id="CHEBI:37565"/>
        <dbReference type="ChEBI" id="CHEBI:43474"/>
        <dbReference type="ChEBI" id="CHEBI:58189"/>
        <dbReference type="EC" id="3.6.5.4"/>
    </reaction>
</comment>
<evidence type="ECO:0000256" key="3">
    <source>
        <dbReference type="ARBA" id="ARBA00022741"/>
    </source>
</evidence>
<dbReference type="InterPro" id="IPR003593">
    <property type="entry name" value="AAA+_ATPase"/>
</dbReference>
<dbReference type="InterPro" id="IPR000897">
    <property type="entry name" value="SRP54_GTPase_dom"/>
</dbReference>
<feature type="binding site" evidence="9">
    <location>
        <begin position="322"/>
        <end position="325"/>
    </location>
    <ligand>
        <name>GTP</name>
        <dbReference type="ChEBI" id="CHEBI:37565"/>
    </ligand>
</feature>
<evidence type="ECO:0000313" key="12">
    <source>
        <dbReference type="EMBL" id="MCC8364512.1"/>
    </source>
</evidence>
<dbReference type="EC" id="3.6.5.4" evidence="9"/>
<evidence type="ECO:0000256" key="6">
    <source>
        <dbReference type="ARBA" id="ARBA00023136"/>
    </source>
</evidence>
<comment type="caution">
    <text evidence="12">The sequence shown here is derived from an EMBL/GenBank/DDBJ whole genome shotgun (WGS) entry which is preliminary data.</text>
</comment>
<feature type="region of interest" description="Disordered" evidence="10">
    <location>
        <begin position="1"/>
        <end position="77"/>
    </location>
</feature>
<comment type="subcellular location">
    <subcellularLocation>
        <location evidence="9">Cell membrane</location>
        <topology evidence="9">Peripheral membrane protein</topology>
        <orientation evidence="9">Cytoplasmic side</orientation>
    </subcellularLocation>
    <subcellularLocation>
        <location evidence="9">Cytoplasm</location>
    </subcellularLocation>
</comment>
<evidence type="ECO:0000256" key="10">
    <source>
        <dbReference type="SAM" id="MobiDB-lite"/>
    </source>
</evidence>
<feature type="compositionally biased region" description="Pro residues" evidence="10">
    <location>
        <begin position="58"/>
        <end position="70"/>
    </location>
</feature>
<evidence type="ECO:0000259" key="11">
    <source>
        <dbReference type="PROSITE" id="PS00300"/>
    </source>
</evidence>
<dbReference type="PROSITE" id="PS00300">
    <property type="entry name" value="SRP54"/>
    <property type="match status" value="1"/>
</dbReference>
<evidence type="ECO:0000256" key="5">
    <source>
        <dbReference type="ARBA" id="ARBA00023134"/>
    </source>
</evidence>
<feature type="binding site" evidence="9">
    <location>
        <begin position="176"/>
        <end position="183"/>
    </location>
    <ligand>
        <name>GTP</name>
        <dbReference type="ChEBI" id="CHEBI:37565"/>
    </ligand>
</feature>
<feature type="domain" description="SRP54-type proteins GTP-binding" evidence="11">
    <location>
        <begin position="343"/>
        <end position="356"/>
    </location>
</feature>
<keyword evidence="7 9" id="KW-0675">Receptor</keyword>
<keyword evidence="1 9" id="KW-1003">Cell membrane</keyword>
<keyword evidence="2 9" id="KW-0963">Cytoplasm</keyword>
<comment type="similarity">
    <text evidence="9">Belongs to the GTP-binding SRP family. FtsY subfamily.</text>
</comment>
<dbReference type="SUPFAM" id="SSF52540">
    <property type="entry name" value="P-loop containing nucleoside triphosphate hydrolases"/>
    <property type="match status" value="1"/>
</dbReference>
<evidence type="ECO:0000256" key="8">
    <source>
        <dbReference type="ARBA" id="ARBA00048027"/>
    </source>
</evidence>
<dbReference type="Proteomes" id="UP001165293">
    <property type="component" value="Unassembled WGS sequence"/>
</dbReference>
<evidence type="ECO:0000313" key="13">
    <source>
        <dbReference type="Proteomes" id="UP001165293"/>
    </source>
</evidence>
<dbReference type="RefSeq" id="WP_230528314.1">
    <property type="nucleotide sequence ID" value="NZ_JAJGAK010000005.1"/>
</dbReference>
<protein>
    <recommendedName>
        <fullName evidence="9">Signal recognition particle receptor FtsY</fullName>
        <shortName evidence="9">SRP receptor</shortName>
        <ecNumber evidence="9">3.6.5.4</ecNumber>
    </recommendedName>
</protein>
<accession>A0ABS8JLR6</accession>
<dbReference type="InterPro" id="IPR013822">
    <property type="entry name" value="Signal_recog_particl_SRP54_hlx"/>
</dbReference>
<keyword evidence="6 9" id="KW-0472">Membrane</keyword>
<dbReference type="PANTHER" id="PTHR43134">
    <property type="entry name" value="SIGNAL RECOGNITION PARTICLE RECEPTOR SUBUNIT ALPHA"/>
    <property type="match status" value="1"/>
</dbReference>
<dbReference type="NCBIfam" id="TIGR00064">
    <property type="entry name" value="ftsY"/>
    <property type="match status" value="1"/>
</dbReference>
<comment type="subunit">
    <text evidence="9">Part of the signal recognition particle protein translocation system, which is composed of SRP and FtsY. SRP is a ribonucleoprotein composed of Ffh and a 4.5S RNA molecule.</text>
</comment>
<evidence type="ECO:0000256" key="2">
    <source>
        <dbReference type="ARBA" id="ARBA00022490"/>
    </source>
</evidence>
<dbReference type="HAMAP" id="MF_00920">
    <property type="entry name" value="FtsY"/>
    <property type="match status" value="1"/>
</dbReference>
<dbReference type="SMART" id="SM00962">
    <property type="entry name" value="SRP54"/>
    <property type="match status" value="1"/>
</dbReference>
<dbReference type="Gene3D" id="1.20.120.140">
    <property type="entry name" value="Signal recognition particle SRP54, nucleotide-binding domain"/>
    <property type="match status" value="1"/>
</dbReference>
<keyword evidence="3 9" id="KW-0547">Nucleotide-binding</keyword>
<feature type="binding site" evidence="9">
    <location>
        <begin position="258"/>
        <end position="262"/>
    </location>
    <ligand>
        <name>GTP</name>
        <dbReference type="ChEBI" id="CHEBI:37565"/>
    </ligand>
</feature>
<name>A0ABS8JLR6_9GAMM</name>
<evidence type="ECO:0000256" key="7">
    <source>
        <dbReference type="ARBA" id="ARBA00023170"/>
    </source>
</evidence>
<keyword evidence="13" id="KW-1185">Reference proteome</keyword>
<keyword evidence="5 9" id="KW-0342">GTP-binding</keyword>
<dbReference type="Gene3D" id="3.40.50.300">
    <property type="entry name" value="P-loop containing nucleotide triphosphate hydrolases"/>
    <property type="match status" value="1"/>
</dbReference>
<evidence type="ECO:0000256" key="9">
    <source>
        <dbReference type="HAMAP-Rule" id="MF_00920"/>
    </source>
</evidence>
<dbReference type="Pfam" id="PF02881">
    <property type="entry name" value="SRP54_N"/>
    <property type="match status" value="1"/>
</dbReference>